<evidence type="ECO:0008006" key="3">
    <source>
        <dbReference type="Google" id="ProtNLM"/>
    </source>
</evidence>
<dbReference type="InterPro" id="IPR023381">
    <property type="entry name" value="YP001051499.1-like_dom_sf"/>
</dbReference>
<dbReference type="Pfam" id="PF04222">
    <property type="entry name" value="DUF416"/>
    <property type="match status" value="1"/>
</dbReference>
<organism evidence="1 2">
    <name type="scientific">Blastopirellula marina</name>
    <dbReference type="NCBI Taxonomy" id="124"/>
    <lineage>
        <taxon>Bacteria</taxon>
        <taxon>Pseudomonadati</taxon>
        <taxon>Planctomycetota</taxon>
        <taxon>Planctomycetia</taxon>
        <taxon>Pirellulales</taxon>
        <taxon>Pirellulaceae</taxon>
        <taxon>Blastopirellula</taxon>
    </lineage>
</organism>
<name>A0A2S8GQY4_9BACT</name>
<sequence>MYNSLEYAFELKRRLAGQPLPVLAAFSVACTDHAFRLVGPSFSNDEWISVEDIQLVQHALDLLWQAQTEKVDPNILAKGVEQIESLVPDDDSDSARAATEAVGGWVYFLTSLYSSLRCQLGQDPPYWAQQSAENAFNTLFQRELYRFMREQGRGYSDSDESEVMSNAPILAQEIGFQWQCLERCKQGLPIERPSFQ</sequence>
<dbReference type="Proteomes" id="UP000237819">
    <property type="component" value="Unassembled WGS sequence"/>
</dbReference>
<dbReference type="Gene3D" id="1.20.1590.10">
    <property type="entry name" value="YP_001051499.1 domain like"/>
    <property type="match status" value="1"/>
</dbReference>
<dbReference type="InterPro" id="IPR007338">
    <property type="entry name" value="DUF416"/>
</dbReference>
<protein>
    <recommendedName>
        <fullName evidence="3">DUF416 domain-containing protein</fullName>
    </recommendedName>
</protein>
<dbReference type="EMBL" id="PUHZ01000007">
    <property type="protein sequence ID" value="PQO46849.1"/>
    <property type="molecule type" value="Genomic_DNA"/>
</dbReference>
<dbReference type="RefSeq" id="WP_105334648.1">
    <property type="nucleotide sequence ID" value="NZ_PUHZ01000007.1"/>
</dbReference>
<comment type="caution">
    <text evidence="1">The sequence shown here is derived from an EMBL/GenBank/DDBJ whole genome shotgun (WGS) entry which is preliminary data.</text>
</comment>
<gene>
    <name evidence="1" type="ORF">C5Y93_06780</name>
</gene>
<proteinExistence type="predicted"/>
<evidence type="ECO:0000313" key="2">
    <source>
        <dbReference type="Proteomes" id="UP000237819"/>
    </source>
</evidence>
<reference evidence="1 2" key="1">
    <citation type="submission" date="2018-02" db="EMBL/GenBank/DDBJ databases">
        <title>Comparative genomes isolates from brazilian mangrove.</title>
        <authorList>
            <person name="Araujo J.E."/>
            <person name="Taketani R.G."/>
            <person name="Silva M.C.P."/>
            <person name="Loureco M.V."/>
            <person name="Andreote F.D."/>
        </authorList>
    </citation>
    <scope>NUCLEOTIDE SEQUENCE [LARGE SCALE GENOMIC DNA]</scope>
    <source>
        <strain evidence="1 2">Nap-Phe MGV</strain>
    </source>
</reference>
<dbReference type="AlphaFoldDB" id="A0A2S8GQY4"/>
<accession>A0A2S8GQY4</accession>
<evidence type="ECO:0000313" key="1">
    <source>
        <dbReference type="EMBL" id="PQO46849.1"/>
    </source>
</evidence>